<evidence type="ECO:0000313" key="2">
    <source>
        <dbReference type="EMBL" id="GAG17993.1"/>
    </source>
</evidence>
<name>X0W029_9ZZZZ</name>
<accession>X0W029</accession>
<sequence>MSEEVDKFTAEEWNTKFNEGAWTETLPEELLSEPTLSKFSKGGFDQLAKSYVELQKGYGDRVPKPKSTFKPSEWNEWNKEHNEGYPESADGYNLELENVPE</sequence>
<dbReference type="AlphaFoldDB" id="X0W029"/>
<reference evidence="2" key="1">
    <citation type="journal article" date="2014" name="Front. Microbiol.">
        <title>High frequency of phylogenetically diverse reductive dehalogenase-homologous genes in deep subseafloor sedimentary metagenomes.</title>
        <authorList>
            <person name="Kawai M."/>
            <person name="Futagami T."/>
            <person name="Toyoda A."/>
            <person name="Takaki Y."/>
            <person name="Nishi S."/>
            <person name="Hori S."/>
            <person name="Arai W."/>
            <person name="Tsubouchi T."/>
            <person name="Morono Y."/>
            <person name="Uchiyama I."/>
            <person name="Ito T."/>
            <person name="Fujiyama A."/>
            <person name="Inagaki F."/>
            <person name="Takami H."/>
        </authorList>
    </citation>
    <scope>NUCLEOTIDE SEQUENCE</scope>
    <source>
        <strain evidence="2">Expedition CK06-06</strain>
    </source>
</reference>
<comment type="caution">
    <text evidence="2">The sequence shown here is derived from an EMBL/GenBank/DDBJ whole genome shotgun (WGS) entry which is preliminary data.</text>
</comment>
<evidence type="ECO:0000256" key="1">
    <source>
        <dbReference type="SAM" id="MobiDB-lite"/>
    </source>
</evidence>
<gene>
    <name evidence="2" type="ORF">S01H1_54530</name>
</gene>
<dbReference type="EMBL" id="BARS01035390">
    <property type="protein sequence ID" value="GAG17993.1"/>
    <property type="molecule type" value="Genomic_DNA"/>
</dbReference>
<protein>
    <submittedName>
        <fullName evidence="2">Uncharacterized protein</fullName>
    </submittedName>
</protein>
<proteinExistence type="predicted"/>
<organism evidence="2">
    <name type="scientific">marine sediment metagenome</name>
    <dbReference type="NCBI Taxonomy" id="412755"/>
    <lineage>
        <taxon>unclassified sequences</taxon>
        <taxon>metagenomes</taxon>
        <taxon>ecological metagenomes</taxon>
    </lineage>
</organism>
<feature type="non-terminal residue" evidence="2">
    <location>
        <position position="101"/>
    </location>
</feature>
<feature type="region of interest" description="Disordered" evidence="1">
    <location>
        <begin position="81"/>
        <end position="101"/>
    </location>
</feature>